<organism evidence="1 2">
    <name type="scientific">Burkholderia singularis</name>
    <dbReference type="NCBI Taxonomy" id="1503053"/>
    <lineage>
        <taxon>Bacteria</taxon>
        <taxon>Pseudomonadati</taxon>
        <taxon>Pseudomonadota</taxon>
        <taxon>Betaproteobacteria</taxon>
        <taxon>Burkholderiales</taxon>
        <taxon>Burkholderiaceae</taxon>
        <taxon>Burkholderia</taxon>
        <taxon>pseudomallei group</taxon>
    </lineage>
</organism>
<protein>
    <submittedName>
        <fullName evidence="1">Uncharacterized protein</fullName>
    </submittedName>
</protein>
<dbReference type="AlphaFoldDB" id="A0A238H7K7"/>
<gene>
    <name evidence="1" type="ORF">BSIN_4266</name>
</gene>
<evidence type="ECO:0000313" key="1">
    <source>
        <dbReference type="EMBL" id="SMG01234.1"/>
    </source>
</evidence>
<proteinExistence type="predicted"/>
<reference evidence="1 2" key="1">
    <citation type="submission" date="2017-04" db="EMBL/GenBank/DDBJ databases">
        <authorList>
            <person name="Afonso C.L."/>
            <person name="Miller P.J."/>
            <person name="Scott M.A."/>
            <person name="Spackman E."/>
            <person name="Goraichik I."/>
            <person name="Dimitrov K.M."/>
            <person name="Suarez D.L."/>
            <person name="Swayne D.E."/>
        </authorList>
    </citation>
    <scope>NUCLEOTIDE SEQUENCE [LARGE SCALE GENOMIC DNA]</scope>
    <source>
        <strain evidence="1">LMG 28154</strain>
    </source>
</reference>
<evidence type="ECO:0000313" key="2">
    <source>
        <dbReference type="Proteomes" id="UP000198460"/>
    </source>
</evidence>
<dbReference type="EMBL" id="FXAN01000071">
    <property type="protein sequence ID" value="SMG01234.1"/>
    <property type="molecule type" value="Genomic_DNA"/>
</dbReference>
<sequence length="123" mass="14156">MDACQSISRSADAFKYGCSIDGEWPDSDDKTFYEAELNLLERLVGLLDYPGQPEPRAEVTDTERLDWLIAQQAWIQWTVRDGSIRQCQVYDQDEDENYHILSGDDRYFNTPREAIDAAREGDA</sequence>
<dbReference type="Proteomes" id="UP000198460">
    <property type="component" value="Unassembled WGS sequence"/>
</dbReference>
<accession>A0A238H7K7</accession>
<name>A0A238H7K7_9BURK</name>